<dbReference type="AlphaFoldDB" id="A0A3L6KT32"/>
<evidence type="ECO:0000256" key="1">
    <source>
        <dbReference type="SAM" id="MobiDB-lite"/>
    </source>
</evidence>
<feature type="compositionally biased region" description="Acidic residues" evidence="1">
    <location>
        <begin position="1"/>
        <end position="13"/>
    </location>
</feature>
<reference evidence="2 3" key="1">
    <citation type="submission" date="2018-09" db="EMBL/GenBank/DDBJ databases">
        <title>whole genome sequence of T. equiperdum IVM-t1 strain.</title>
        <authorList>
            <person name="Suganuma K."/>
        </authorList>
    </citation>
    <scope>NUCLEOTIDE SEQUENCE [LARGE SCALE GENOMIC DNA]</scope>
    <source>
        <strain evidence="2 3">IVM-t1</strain>
    </source>
</reference>
<name>A0A3L6KT32_9TRYP</name>
<evidence type="ECO:0000313" key="2">
    <source>
        <dbReference type="EMBL" id="RHW67078.1"/>
    </source>
</evidence>
<dbReference type="Proteomes" id="UP000266743">
    <property type="component" value="Unassembled WGS sequence"/>
</dbReference>
<feature type="compositionally biased region" description="Basic residues" evidence="1">
    <location>
        <begin position="203"/>
        <end position="220"/>
    </location>
</feature>
<dbReference type="EMBL" id="QSBY01000015">
    <property type="protein sequence ID" value="RHW67078.1"/>
    <property type="molecule type" value="Genomic_DNA"/>
</dbReference>
<accession>A0A3L6KT32</accession>
<feature type="compositionally biased region" description="Gly residues" evidence="1">
    <location>
        <begin position="180"/>
        <end position="192"/>
    </location>
</feature>
<feature type="region of interest" description="Disordered" evidence="1">
    <location>
        <begin position="169"/>
        <end position="220"/>
    </location>
</feature>
<feature type="compositionally biased region" description="Low complexity" evidence="1">
    <location>
        <begin position="193"/>
        <end position="202"/>
    </location>
</feature>
<feature type="region of interest" description="Disordered" evidence="1">
    <location>
        <begin position="1"/>
        <end position="39"/>
    </location>
</feature>
<comment type="caution">
    <text evidence="2">The sequence shown here is derived from an EMBL/GenBank/DDBJ whole genome shotgun (WGS) entry which is preliminary data.</text>
</comment>
<evidence type="ECO:0000313" key="3">
    <source>
        <dbReference type="Proteomes" id="UP000266743"/>
    </source>
</evidence>
<proteinExistence type="predicted"/>
<gene>
    <name evidence="2" type="ORF">DPX39_000050100</name>
</gene>
<sequence length="220" mass="23425">MTNSPDDDVDDNMFEYVSPSAKSRTGDTPTDGGRRTKKTVYELEREARINTILKEGGLVLPPPSGEATVTTVAISQGISSSSVCTPVAASCLSPASPPNISGGMGPVLGISGDSEATRKAATQRSSAEEAQRLKDQRYAIFRRNKALNQNALREVDPDTKRYVQIAYTPADGGPRQLRGMGRGSGRGTGRGNYGNTSNGMSRGARRPMGRGGRGFKRTRD</sequence>
<organism evidence="2 3">
    <name type="scientific">Trypanosoma brucei equiperdum</name>
    <dbReference type="NCBI Taxonomy" id="630700"/>
    <lineage>
        <taxon>Eukaryota</taxon>
        <taxon>Discoba</taxon>
        <taxon>Euglenozoa</taxon>
        <taxon>Kinetoplastea</taxon>
        <taxon>Metakinetoplastina</taxon>
        <taxon>Trypanosomatida</taxon>
        <taxon>Trypanosomatidae</taxon>
        <taxon>Trypanosoma</taxon>
    </lineage>
</organism>
<protein>
    <submittedName>
        <fullName evidence="2">Uncharacterized protein</fullName>
    </submittedName>
</protein>